<proteinExistence type="predicted"/>
<feature type="region of interest" description="Disordered" evidence="1">
    <location>
        <begin position="29"/>
        <end position="55"/>
    </location>
</feature>
<reference evidence="2 3" key="1">
    <citation type="submission" date="2016-11" db="EMBL/GenBank/DDBJ databases">
        <authorList>
            <person name="Jaros S."/>
            <person name="Januszkiewicz K."/>
            <person name="Wedrychowicz H."/>
        </authorList>
    </citation>
    <scope>NUCLEOTIDE SEQUENCE [LARGE SCALE GENOMIC DNA]</scope>
</reference>
<evidence type="ECO:0000256" key="1">
    <source>
        <dbReference type="SAM" id="MobiDB-lite"/>
    </source>
</evidence>
<evidence type="ECO:0000313" key="2">
    <source>
        <dbReference type="EMBL" id="SGZ32540.1"/>
    </source>
</evidence>
<feature type="region of interest" description="Disordered" evidence="1">
    <location>
        <begin position="97"/>
        <end position="118"/>
    </location>
</feature>
<accession>A0A2X0MTK8</accession>
<dbReference type="EMBL" id="FQNC01000118">
    <property type="protein sequence ID" value="SGZ32540.1"/>
    <property type="molecule type" value="Genomic_DNA"/>
</dbReference>
<name>A0A2X0MTK8_9BASI</name>
<sequence>MGEIDIECVLKKERVNETRALDSIRVQATSESNQYAATPPSASIRRRATRAPTSQCHKSLWTADPLLISHNTNELPRAGELRQLFCFFGPVGGWYRSGAPMPSPPHPTPAQCTSNGHK</sequence>
<organism evidence="2 3">
    <name type="scientific">Microbotryum silenes-dioicae</name>
    <dbReference type="NCBI Taxonomy" id="796604"/>
    <lineage>
        <taxon>Eukaryota</taxon>
        <taxon>Fungi</taxon>
        <taxon>Dikarya</taxon>
        <taxon>Basidiomycota</taxon>
        <taxon>Pucciniomycotina</taxon>
        <taxon>Microbotryomycetes</taxon>
        <taxon>Microbotryales</taxon>
        <taxon>Microbotryaceae</taxon>
        <taxon>Microbotryum</taxon>
    </lineage>
</organism>
<evidence type="ECO:0000313" key="3">
    <source>
        <dbReference type="Proteomes" id="UP000249464"/>
    </source>
</evidence>
<dbReference type="AlphaFoldDB" id="A0A2X0MTK8"/>
<gene>
    <name evidence="2" type="primary">BQ5605_C040g11886</name>
    <name evidence="2" type="ORF">BQ5605_C040G11886</name>
</gene>
<dbReference type="Proteomes" id="UP000249464">
    <property type="component" value="Unassembled WGS sequence"/>
</dbReference>
<protein>
    <submittedName>
        <fullName evidence="2">BQ5605_C040g11886 protein</fullName>
    </submittedName>
</protein>
<keyword evidence="3" id="KW-1185">Reference proteome</keyword>